<dbReference type="Pfam" id="PF13473">
    <property type="entry name" value="Cupredoxin_1"/>
    <property type="match status" value="1"/>
</dbReference>
<dbReference type="RefSeq" id="WP_311364431.1">
    <property type="nucleotide sequence ID" value="NZ_JAVRIC010000007.1"/>
</dbReference>
<protein>
    <submittedName>
        <fullName evidence="8">OmpA family protein</fullName>
    </submittedName>
</protein>
<comment type="subcellular location">
    <subcellularLocation>
        <location evidence="1">Cell outer membrane</location>
    </subcellularLocation>
</comment>
<dbReference type="SUPFAM" id="SSF103088">
    <property type="entry name" value="OmpA-like"/>
    <property type="match status" value="1"/>
</dbReference>
<evidence type="ECO:0000256" key="1">
    <source>
        <dbReference type="ARBA" id="ARBA00004442"/>
    </source>
</evidence>
<name>A0ABU2WIW8_9GAMM</name>
<dbReference type="CDD" id="cd07185">
    <property type="entry name" value="OmpA_C-like"/>
    <property type="match status" value="1"/>
</dbReference>
<comment type="caution">
    <text evidence="8">The sequence shown here is derived from an EMBL/GenBank/DDBJ whole genome shotgun (WGS) entry which is preliminary data.</text>
</comment>
<dbReference type="PROSITE" id="PS51123">
    <property type="entry name" value="OMPA_2"/>
    <property type="match status" value="1"/>
</dbReference>
<dbReference type="EMBL" id="JAVRIC010000007">
    <property type="protein sequence ID" value="MDT0497037.1"/>
    <property type="molecule type" value="Genomic_DNA"/>
</dbReference>
<keyword evidence="6" id="KW-0732">Signal</keyword>
<keyword evidence="9" id="KW-1185">Reference proteome</keyword>
<dbReference type="InterPro" id="IPR008972">
    <property type="entry name" value="Cupredoxin"/>
</dbReference>
<evidence type="ECO:0000259" key="7">
    <source>
        <dbReference type="PROSITE" id="PS51123"/>
    </source>
</evidence>
<evidence type="ECO:0000256" key="5">
    <source>
        <dbReference type="SAM" id="MobiDB-lite"/>
    </source>
</evidence>
<dbReference type="InterPro" id="IPR036737">
    <property type="entry name" value="OmpA-like_sf"/>
</dbReference>
<dbReference type="PRINTS" id="PR01021">
    <property type="entry name" value="OMPADOMAIN"/>
</dbReference>
<reference evidence="8 9" key="1">
    <citation type="submission" date="2023-09" db="EMBL/GenBank/DDBJ databases">
        <authorList>
            <person name="Rey-Velasco X."/>
        </authorList>
    </citation>
    <scope>NUCLEOTIDE SEQUENCE [LARGE SCALE GENOMIC DNA]</scope>
    <source>
        <strain evidence="8 9">W345</strain>
    </source>
</reference>
<keyword evidence="2 4" id="KW-0472">Membrane</keyword>
<dbReference type="Proteomes" id="UP001254608">
    <property type="component" value="Unassembled WGS sequence"/>
</dbReference>
<sequence>MSKNHPILVAMVATSLLALGACSYGPSPTSGLRKPIYTTPAPPPAPPKPAPAPAPPPPPPPVCEAGTMSGCDVGDKIVLRGVNFDFDKDSLTINAKTILDDVAAALKKRSDIEVEIAGHTDSMGSDSYNQGLSDRRAKSVRAYLISKGIAASRMTSVGYGESRPMTSNDSEDGRAENRRVELEILRSSGGMAMSSSPAPMAAAPKKAAPAAASGTAAVTIADFAFSPEALAVVPGTTVTWTNEDGSNHFVTFSDQGSDRLREGATYSRTFSDSGEYSYACSIHPSMTGTVVVR</sequence>
<keyword evidence="3" id="KW-0998">Cell outer membrane</keyword>
<feature type="domain" description="OmpA-like" evidence="7">
    <location>
        <begin position="73"/>
        <end position="188"/>
    </location>
</feature>
<evidence type="ECO:0000256" key="2">
    <source>
        <dbReference type="ARBA" id="ARBA00023136"/>
    </source>
</evidence>
<dbReference type="PRINTS" id="PR01023">
    <property type="entry name" value="NAFLGMOTY"/>
</dbReference>
<evidence type="ECO:0000313" key="8">
    <source>
        <dbReference type="EMBL" id="MDT0497037.1"/>
    </source>
</evidence>
<feature type="region of interest" description="Disordered" evidence="5">
    <location>
        <begin position="29"/>
        <end position="63"/>
    </location>
</feature>
<gene>
    <name evidence="8" type="ORF">RM530_06610</name>
</gene>
<dbReference type="Pfam" id="PF00691">
    <property type="entry name" value="OmpA"/>
    <property type="match status" value="1"/>
</dbReference>
<dbReference type="SUPFAM" id="SSF49503">
    <property type="entry name" value="Cupredoxins"/>
    <property type="match status" value="1"/>
</dbReference>
<dbReference type="PANTHER" id="PTHR30329">
    <property type="entry name" value="STATOR ELEMENT OF FLAGELLAR MOTOR COMPLEX"/>
    <property type="match status" value="1"/>
</dbReference>
<accession>A0ABU2WIW8</accession>
<feature type="signal peptide" evidence="6">
    <location>
        <begin position="1"/>
        <end position="20"/>
    </location>
</feature>
<dbReference type="InterPro" id="IPR006664">
    <property type="entry name" value="OMP_bac"/>
</dbReference>
<dbReference type="InterPro" id="IPR050330">
    <property type="entry name" value="Bact_OuterMem_StrucFunc"/>
</dbReference>
<evidence type="ECO:0000256" key="3">
    <source>
        <dbReference type="ARBA" id="ARBA00023237"/>
    </source>
</evidence>
<dbReference type="InterPro" id="IPR028096">
    <property type="entry name" value="EfeO_Cupredoxin"/>
</dbReference>
<dbReference type="InterPro" id="IPR006665">
    <property type="entry name" value="OmpA-like"/>
</dbReference>
<dbReference type="Gene3D" id="2.60.40.420">
    <property type="entry name" value="Cupredoxins - blue copper proteins"/>
    <property type="match status" value="1"/>
</dbReference>
<dbReference type="Gene3D" id="3.30.1330.60">
    <property type="entry name" value="OmpA-like domain"/>
    <property type="match status" value="1"/>
</dbReference>
<dbReference type="PROSITE" id="PS51257">
    <property type="entry name" value="PROKAR_LIPOPROTEIN"/>
    <property type="match status" value="1"/>
</dbReference>
<proteinExistence type="predicted"/>
<feature type="chain" id="PRO_5045803852" evidence="6">
    <location>
        <begin position="21"/>
        <end position="293"/>
    </location>
</feature>
<organism evidence="8 9">
    <name type="scientific">Banduia mediterranea</name>
    <dbReference type="NCBI Taxonomy" id="3075609"/>
    <lineage>
        <taxon>Bacteria</taxon>
        <taxon>Pseudomonadati</taxon>
        <taxon>Pseudomonadota</taxon>
        <taxon>Gammaproteobacteria</taxon>
        <taxon>Nevskiales</taxon>
        <taxon>Algiphilaceae</taxon>
        <taxon>Banduia</taxon>
    </lineage>
</organism>
<evidence type="ECO:0000313" key="9">
    <source>
        <dbReference type="Proteomes" id="UP001254608"/>
    </source>
</evidence>
<dbReference type="PANTHER" id="PTHR30329:SF21">
    <property type="entry name" value="LIPOPROTEIN YIAD-RELATED"/>
    <property type="match status" value="1"/>
</dbReference>
<evidence type="ECO:0000256" key="4">
    <source>
        <dbReference type="PROSITE-ProRule" id="PRU00473"/>
    </source>
</evidence>
<evidence type="ECO:0000256" key="6">
    <source>
        <dbReference type="SAM" id="SignalP"/>
    </source>
</evidence>
<feature type="compositionally biased region" description="Pro residues" evidence="5">
    <location>
        <begin position="40"/>
        <end position="62"/>
    </location>
</feature>